<comment type="caution">
    <text evidence="3">The sequence shown here is derived from an EMBL/GenBank/DDBJ whole genome shotgun (WGS) entry which is preliminary data.</text>
</comment>
<proteinExistence type="predicted"/>
<dbReference type="InterPro" id="IPR019219">
    <property type="entry name" value="DUF2130"/>
</dbReference>
<evidence type="ECO:0000313" key="4">
    <source>
        <dbReference type="Proteomes" id="UP001153678"/>
    </source>
</evidence>
<dbReference type="AlphaFoldDB" id="A0A9W4SA63"/>
<evidence type="ECO:0000313" key="3">
    <source>
        <dbReference type="EMBL" id="CAI2162420.1"/>
    </source>
</evidence>
<dbReference type="OrthoDB" id="2385325at2759"/>
<dbReference type="Pfam" id="PF05362">
    <property type="entry name" value="Lon_C"/>
    <property type="match status" value="1"/>
</dbReference>
<keyword evidence="1" id="KW-0175">Coiled coil</keyword>
<dbReference type="InterPro" id="IPR020568">
    <property type="entry name" value="Ribosomal_Su5_D2-typ_SF"/>
</dbReference>
<dbReference type="GO" id="GO:0004252">
    <property type="term" value="F:serine-type endopeptidase activity"/>
    <property type="evidence" value="ECO:0007669"/>
    <property type="project" value="InterPro"/>
</dbReference>
<protein>
    <submittedName>
        <fullName evidence="3">10700_t:CDS:1</fullName>
    </submittedName>
</protein>
<feature type="domain" description="Lon proteolytic" evidence="2">
    <location>
        <begin position="494"/>
        <end position="541"/>
    </location>
</feature>
<reference evidence="3" key="1">
    <citation type="submission" date="2022-08" db="EMBL/GenBank/DDBJ databases">
        <authorList>
            <person name="Kallberg Y."/>
            <person name="Tangrot J."/>
            <person name="Rosling A."/>
        </authorList>
    </citation>
    <scope>NUCLEOTIDE SEQUENCE</scope>
    <source>
        <strain evidence="3">Wild A</strain>
    </source>
</reference>
<gene>
    <name evidence="3" type="ORF">FWILDA_LOCUS548</name>
</gene>
<dbReference type="EMBL" id="CAMKVN010000036">
    <property type="protein sequence ID" value="CAI2162420.1"/>
    <property type="molecule type" value="Genomic_DNA"/>
</dbReference>
<keyword evidence="4" id="KW-1185">Reference proteome</keyword>
<name>A0A9W4SA63_9GLOM</name>
<dbReference type="Pfam" id="PF09903">
    <property type="entry name" value="DUF2130"/>
    <property type="match status" value="1"/>
</dbReference>
<dbReference type="SUPFAM" id="SSF54211">
    <property type="entry name" value="Ribosomal protein S5 domain 2-like"/>
    <property type="match status" value="1"/>
</dbReference>
<dbReference type="InterPro" id="IPR008269">
    <property type="entry name" value="Lon_proteolytic"/>
</dbReference>
<evidence type="ECO:0000259" key="2">
    <source>
        <dbReference type="Pfam" id="PF05362"/>
    </source>
</evidence>
<sequence length="777" mass="89710">MQELNNRAEKESKEQINKAINQIIKDYKLDFPCPHCDKRINDGHFDQGTRLFGYINEHIRNIVEKHFSFQEGDYRQKWLKEMEENRTYENFPLVKELKKNVGELQQKVSQLQSSEHIEKLERVRQLSEAIKQQREKINELQSSEYIEKLERVRKLAEEVSELRNQNQLLRDQSRINSKKKGELFEQYISEELNRVFDNKDKISKITQTGRKADFLQEVLTENNEIAGRIIYEAKDTEKWDNEWVNKLENDMAHLRADFGIIIATCENGKPLRCLDPRKKIYVSDDTNFIYIAKIMRDSLIQKHNLLETVNADSKEKRIKKKELGDLNKNANSISRVAENIKSEQQNQQTQSAVLQLASSLLGNTNNLNQLTKKPSGEAKTIQEIEEEFLISAFQPSRSGIGGTLPPEIIERICEREEREIGGSSDLIIFLKPKAGRIPQVKGNQNNSETIINFSAQIAYEDKKGYKQFVRDYLTEKGKFDYDAYCLIRTDSSMSGPSAGIAYYLALHSLINQIPLPRNLGSTGTVFKRPKVGGIGGLNLKLGYNVGYDIKKENPINIFILCEENRNKKACAKLNNGRCYKENSGSYYDLVSLQIKEKIKQVHFISQVDQIETALNEILKNPNEKFVHSCGSKPREPPRQPNSEITSEQILTLIAELHIREKGGLGEHQDFWEKLQAAYAKSSDYQEATAKVLRLHEKYLGNSRRVEELEKAKVLKEQELQILLKQGPPPPRDIEEEIKRLHQEYQTKFKEIASPVANLTMEILTNLQKFSYTIQKIT</sequence>
<accession>A0A9W4SA63</accession>
<organism evidence="3 4">
    <name type="scientific">Funneliformis geosporum</name>
    <dbReference type="NCBI Taxonomy" id="1117311"/>
    <lineage>
        <taxon>Eukaryota</taxon>
        <taxon>Fungi</taxon>
        <taxon>Fungi incertae sedis</taxon>
        <taxon>Mucoromycota</taxon>
        <taxon>Glomeromycotina</taxon>
        <taxon>Glomeromycetes</taxon>
        <taxon>Glomerales</taxon>
        <taxon>Glomeraceae</taxon>
        <taxon>Funneliformis</taxon>
    </lineage>
</organism>
<evidence type="ECO:0000256" key="1">
    <source>
        <dbReference type="SAM" id="Coils"/>
    </source>
</evidence>
<dbReference type="GO" id="GO:0006508">
    <property type="term" value="P:proteolysis"/>
    <property type="evidence" value="ECO:0007669"/>
    <property type="project" value="InterPro"/>
</dbReference>
<dbReference type="Gene3D" id="3.30.230.10">
    <property type="match status" value="1"/>
</dbReference>
<dbReference type="GO" id="GO:0004176">
    <property type="term" value="F:ATP-dependent peptidase activity"/>
    <property type="evidence" value="ECO:0007669"/>
    <property type="project" value="InterPro"/>
</dbReference>
<dbReference type="Proteomes" id="UP001153678">
    <property type="component" value="Unassembled WGS sequence"/>
</dbReference>
<dbReference type="InterPro" id="IPR014721">
    <property type="entry name" value="Ribsml_uS5_D2-typ_fold_subgr"/>
</dbReference>
<feature type="coiled-coil region" evidence="1">
    <location>
        <begin position="94"/>
        <end position="172"/>
    </location>
</feature>